<dbReference type="EMBL" id="MK072248">
    <property type="protein sequence ID" value="AYV80789.1"/>
    <property type="molecule type" value="Genomic_DNA"/>
</dbReference>
<protein>
    <submittedName>
        <fullName evidence="1">Uncharacterized protein</fullName>
    </submittedName>
</protein>
<evidence type="ECO:0000313" key="1">
    <source>
        <dbReference type="EMBL" id="AYV80789.1"/>
    </source>
</evidence>
<sequence>MSKPYAYLTQSTPQFITPIASPIVFDNPSNPPLNANWFIYDATNNTIQFLVAGTYAIDLNLSSFAGGTVTVNAVLKLTPPVTGVTSTVPGSGIVYNVSGPSTLTLASNNLVAVAQFQTLAVNVSISEGVGAYTTARNNGGTTLRIIQI</sequence>
<reference evidence="1" key="1">
    <citation type="submission" date="2018-10" db="EMBL/GenBank/DDBJ databases">
        <title>Hidden diversity of soil giant viruses.</title>
        <authorList>
            <person name="Schulz F."/>
            <person name="Alteio L."/>
            <person name="Goudeau D."/>
            <person name="Ryan E.M."/>
            <person name="Malmstrom R.R."/>
            <person name="Blanchard J."/>
            <person name="Woyke T."/>
        </authorList>
    </citation>
    <scope>NUCLEOTIDE SEQUENCE</scope>
    <source>
        <strain evidence="1">HAV1</strain>
    </source>
</reference>
<accession>A0A3G5A5M5</accession>
<proteinExistence type="predicted"/>
<organism evidence="1">
    <name type="scientific">Harvfovirus sp</name>
    <dbReference type="NCBI Taxonomy" id="2487768"/>
    <lineage>
        <taxon>Viruses</taxon>
        <taxon>Varidnaviria</taxon>
        <taxon>Bamfordvirae</taxon>
        <taxon>Nucleocytoviricota</taxon>
        <taxon>Megaviricetes</taxon>
        <taxon>Imitervirales</taxon>
        <taxon>Mimiviridae</taxon>
        <taxon>Klosneuvirinae</taxon>
    </lineage>
</organism>
<name>A0A3G5A5M5_9VIRU</name>
<gene>
    <name evidence="1" type="ORF">Harvfovirus6_39</name>
</gene>